<gene>
    <name evidence="2" type="ORF">CDCA_CDCA01G0401</name>
</gene>
<dbReference type="AlphaFoldDB" id="A0AAV9IQN1"/>
<dbReference type="Gene3D" id="3.40.30.10">
    <property type="entry name" value="Glutaredoxin"/>
    <property type="match status" value="1"/>
</dbReference>
<reference evidence="2 3" key="1">
    <citation type="submission" date="2022-07" db="EMBL/GenBank/DDBJ databases">
        <title>Genome-wide signatures of adaptation to extreme environments.</title>
        <authorList>
            <person name="Cho C.H."/>
            <person name="Yoon H.S."/>
        </authorList>
    </citation>
    <scope>NUCLEOTIDE SEQUENCE [LARGE SCALE GENOMIC DNA]</scope>
    <source>
        <strain evidence="2 3">DBV 063 E5</strain>
    </source>
</reference>
<feature type="compositionally biased region" description="Low complexity" evidence="1">
    <location>
        <begin position="370"/>
        <end position="381"/>
    </location>
</feature>
<feature type="region of interest" description="Disordered" evidence="1">
    <location>
        <begin position="342"/>
        <end position="404"/>
    </location>
</feature>
<dbReference type="Proteomes" id="UP001301350">
    <property type="component" value="Unassembled WGS sequence"/>
</dbReference>
<keyword evidence="3" id="KW-1185">Reference proteome</keyword>
<sequence>MAFLSGLNGERLGRESPRRHLSRPPNRWGQSGGTGCVGSRRRPRTPAVGVWMQQGDKGGGSSGDANAYAEFEKYLQRDEDTKKKIFKRGELDPWVRRWGADALRQMNASGGSADAYAAFHRELRRREDIRPPAGSADVDTGPEDAATYENFEALLQQRYAPKQGVTEGVRWRRAQTLPGDGARRPSVSDEEHHLQTQVLRDVQGAMFDLTRLPDTAHTLLMVLQPRGAAREFARLLEQFHALFPLRSDEGVEVVAVCADRPTMNKKYVRHTGFRFALLSDEHRRFATRYCDNTHVHVVVFRRRPGTDTPTRWHWERSADAPDALSLFQAVCGYVRRPSSAAYANDPIRGSTSGAELRAPPARPAAGGGDAAAPEARAEPAALRPPPIRPPTSPPTTSPNAVPERPPAARVVLNHSTHIPGLIPLLHRLAEDPRIRKIVPGRLARAQGRSPTLSMRVTVPVRGGWKLVARKASQVQDVFVTMESADAAGAEHEGGTVDRADMEDMIQVAFKKYR</sequence>
<name>A0AAV9IQN1_CYACA</name>
<comment type="caution">
    <text evidence="2">The sequence shown here is derived from an EMBL/GenBank/DDBJ whole genome shotgun (WGS) entry which is preliminary data.</text>
</comment>
<dbReference type="Pfam" id="PF09876">
    <property type="entry name" value="DUF2103"/>
    <property type="match status" value="1"/>
</dbReference>
<dbReference type="EMBL" id="JANCYW010000001">
    <property type="protein sequence ID" value="KAK4534376.1"/>
    <property type="molecule type" value="Genomic_DNA"/>
</dbReference>
<dbReference type="InterPro" id="IPR018664">
    <property type="entry name" value="DUF2103_metal-binding"/>
</dbReference>
<dbReference type="InterPro" id="IPR036249">
    <property type="entry name" value="Thioredoxin-like_sf"/>
</dbReference>
<accession>A0AAV9IQN1</accession>
<feature type="compositionally biased region" description="Pro residues" evidence="1">
    <location>
        <begin position="382"/>
        <end position="396"/>
    </location>
</feature>
<evidence type="ECO:0000256" key="1">
    <source>
        <dbReference type="SAM" id="MobiDB-lite"/>
    </source>
</evidence>
<evidence type="ECO:0000313" key="3">
    <source>
        <dbReference type="Proteomes" id="UP001301350"/>
    </source>
</evidence>
<evidence type="ECO:0000313" key="2">
    <source>
        <dbReference type="EMBL" id="KAK4534376.1"/>
    </source>
</evidence>
<feature type="region of interest" description="Disordered" evidence="1">
    <location>
        <begin position="1"/>
        <end position="64"/>
    </location>
</feature>
<protein>
    <submittedName>
        <fullName evidence="2">Uncharacterized protein</fullName>
    </submittedName>
</protein>
<organism evidence="2 3">
    <name type="scientific">Cyanidium caldarium</name>
    <name type="common">Red alga</name>
    <dbReference type="NCBI Taxonomy" id="2771"/>
    <lineage>
        <taxon>Eukaryota</taxon>
        <taxon>Rhodophyta</taxon>
        <taxon>Bangiophyceae</taxon>
        <taxon>Cyanidiales</taxon>
        <taxon>Cyanidiaceae</taxon>
        <taxon>Cyanidium</taxon>
    </lineage>
</organism>
<proteinExistence type="predicted"/>
<dbReference type="SUPFAM" id="SSF52833">
    <property type="entry name" value="Thioredoxin-like"/>
    <property type="match status" value="1"/>
</dbReference>